<evidence type="ECO:0000256" key="1">
    <source>
        <dbReference type="ARBA" id="ARBA00004141"/>
    </source>
</evidence>
<evidence type="ECO:0000256" key="2">
    <source>
        <dbReference type="ARBA" id="ARBA00022692"/>
    </source>
</evidence>
<keyword evidence="7" id="KW-1185">Reference proteome</keyword>
<protein>
    <recommendedName>
        <fullName evidence="8">Sugar ABC transporter permease</fullName>
    </recommendedName>
</protein>
<gene>
    <name evidence="6" type="ORF">CBW46_003915</name>
</gene>
<keyword evidence="4 5" id="KW-0472">Membrane</keyword>
<reference evidence="6" key="1">
    <citation type="submission" date="2018-06" db="EMBL/GenBank/DDBJ databases">
        <title>Paenibacillus xerothermodurans sp. nov. an extremely dry heat resistant spore forming bacterium isolated from the soil of Cape Canaveral, Florida.</title>
        <authorList>
            <person name="Seuylemezian A."/>
            <person name="Kaur N."/>
            <person name="Patil P."/>
            <person name="Patil P."/>
            <person name="Mayilraj S."/>
            <person name="Vaishampayan P."/>
        </authorList>
    </citation>
    <scope>NUCLEOTIDE SEQUENCE [LARGE SCALE GENOMIC DNA]</scope>
    <source>
        <strain evidence="6">ATCC 27380</strain>
    </source>
</reference>
<feature type="transmembrane region" description="Helical" evidence="5">
    <location>
        <begin position="9"/>
        <end position="28"/>
    </location>
</feature>
<keyword evidence="3 5" id="KW-1133">Transmembrane helix</keyword>
<dbReference type="Gene3D" id="1.10.3720.10">
    <property type="entry name" value="MetI-like"/>
    <property type="match status" value="1"/>
</dbReference>
<keyword evidence="2 5" id="KW-0812">Transmembrane</keyword>
<dbReference type="InterPro" id="IPR035906">
    <property type="entry name" value="MetI-like_sf"/>
</dbReference>
<sequence length="60" mass="6986">MKRYDASKWILELSLIVLAILFMLPLYITFVSGFKTYNEILTSTLALPQQLQFDNFGIQQ</sequence>
<evidence type="ECO:0000313" key="6">
    <source>
        <dbReference type="EMBL" id="PZE21588.1"/>
    </source>
</evidence>
<evidence type="ECO:0008006" key="8">
    <source>
        <dbReference type="Google" id="ProtNLM"/>
    </source>
</evidence>
<dbReference type="Proteomes" id="UP000214746">
    <property type="component" value="Unassembled WGS sequence"/>
</dbReference>
<accession>A0A2W1P355</accession>
<dbReference type="EMBL" id="NHRJ02000002">
    <property type="protein sequence ID" value="PZE21588.1"/>
    <property type="molecule type" value="Genomic_DNA"/>
</dbReference>
<comment type="caution">
    <text evidence="6">The sequence shown here is derived from an EMBL/GenBank/DDBJ whole genome shotgun (WGS) entry which is preliminary data.</text>
</comment>
<evidence type="ECO:0000256" key="4">
    <source>
        <dbReference type="ARBA" id="ARBA00023136"/>
    </source>
</evidence>
<dbReference type="GO" id="GO:0016020">
    <property type="term" value="C:membrane"/>
    <property type="evidence" value="ECO:0007669"/>
    <property type="project" value="UniProtKB-SubCell"/>
</dbReference>
<comment type="subcellular location">
    <subcellularLocation>
        <location evidence="1">Membrane</location>
        <topology evidence="1">Multi-pass membrane protein</topology>
    </subcellularLocation>
</comment>
<organism evidence="6 7">
    <name type="scientific">Paenibacillus xerothermodurans</name>
    <dbReference type="NCBI Taxonomy" id="1977292"/>
    <lineage>
        <taxon>Bacteria</taxon>
        <taxon>Bacillati</taxon>
        <taxon>Bacillota</taxon>
        <taxon>Bacilli</taxon>
        <taxon>Bacillales</taxon>
        <taxon>Paenibacillaceae</taxon>
        <taxon>Paenibacillus</taxon>
    </lineage>
</organism>
<dbReference type="RefSeq" id="WP_089198730.1">
    <property type="nucleotide sequence ID" value="NZ_NHRJ02000002.1"/>
</dbReference>
<name>A0A2W1P355_PAEXE</name>
<dbReference type="AlphaFoldDB" id="A0A2W1P355"/>
<evidence type="ECO:0000256" key="3">
    <source>
        <dbReference type="ARBA" id="ARBA00022989"/>
    </source>
</evidence>
<dbReference type="SUPFAM" id="SSF161098">
    <property type="entry name" value="MetI-like"/>
    <property type="match status" value="1"/>
</dbReference>
<proteinExistence type="predicted"/>
<evidence type="ECO:0000313" key="7">
    <source>
        <dbReference type="Proteomes" id="UP000214746"/>
    </source>
</evidence>
<evidence type="ECO:0000256" key="5">
    <source>
        <dbReference type="SAM" id="Phobius"/>
    </source>
</evidence>